<accession>A0A5B7H2R9</accession>
<name>A0A5B7H2R9_PORTR</name>
<organism evidence="1 2">
    <name type="scientific">Portunus trituberculatus</name>
    <name type="common">Swimming crab</name>
    <name type="synonym">Neptunus trituberculatus</name>
    <dbReference type="NCBI Taxonomy" id="210409"/>
    <lineage>
        <taxon>Eukaryota</taxon>
        <taxon>Metazoa</taxon>
        <taxon>Ecdysozoa</taxon>
        <taxon>Arthropoda</taxon>
        <taxon>Crustacea</taxon>
        <taxon>Multicrustacea</taxon>
        <taxon>Malacostraca</taxon>
        <taxon>Eumalacostraca</taxon>
        <taxon>Eucarida</taxon>
        <taxon>Decapoda</taxon>
        <taxon>Pleocyemata</taxon>
        <taxon>Brachyura</taxon>
        <taxon>Eubrachyura</taxon>
        <taxon>Portunoidea</taxon>
        <taxon>Portunidae</taxon>
        <taxon>Portuninae</taxon>
        <taxon>Portunus</taxon>
    </lineage>
</organism>
<gene>
    <name evidence="1" type="ORF">E2C01_061026</name>
</gene>
<reference evidence="1 2" key="1">
    <citation type="submission" date="2019-05" db="EMBL/GenBank/DDBJ databases">
        <title>Another draft genome of Portunus trituberculatus and its Hox gene families provides insights of decapod evolution.</title>
        <authorList>
            <person name="Jeong J.-H."/>
            <person name="Song I."/>
            <person name="Kim S."/>
            <person name="Choi T."/>
            <person name="Kim D."/>
            <person name="Ryu S."/>
            <person name="Kim W."/>
        </authorList>
    </citation>
    <scope>NUCLEOTIDE SEQUENCE [LARGE SCALE GENOMIC DNA]</scope>
    <source>
        <tissue evidence="1">Muscle</tissue>
    </source>
</reference>
<keyword evidence="2" id="KW-1185">Reference proteome</keyword>
<proteinExistence type="predicted"/>
<comment type="caution">
    <text evidence="1">The sequence shown here is derived from an EMBL/GenBank/DDBJ whole genome shotgun (WGS) entry which is preliminary data.</text>
</comment>
<dbReference type="AlphaFoldDB" id="A0A5B7H2R9"/>
<sequence>MESESVCNRLPLSLTTDLCQIKGTRYSVQCAASMRSSLYYVYSNSAFTEILIEILMLSPPTRQKLGGCVTRDSQHTTNYQA</sequence>
<evidence type="ECO:0000313" key="2">
    <source>
        <dbReference type="Proteomes" id="UP000324222"/>
    </source>
</evidence>
<dbReference type="EMBL" id="VSRR010025437">
    <property type="protein sequence ID" value="MPC66871.1"/>
    <property type="molecule type" value="Genomic_DNA"/>
</dbReference>
<protein>
    <submittedName>
        <fullName evidence="1">Uncharacterized protein</fullName>
    </submittedName>
</protein>
<dbReference type="Proteomes" id="UP000324222">
    <property type="component" value="Unassembled WGS sequence"/>
</dbReference>
<evidence type="ECO:0000313" key="1">
    <source>
        <dbReference type="EMBL" id="MPC66871.1"/>
    </source>
</evidence>